<evidence type="ECO:0000256" key="4">
    <source>
        <dbReference type="ARBA" id="ARBA00022679"/>
    </source>
</evidence>
<evidence type="ECO:0000256" key="3">
    <source>
        <dbReference type="ARBA" id="ARBA00022553"/>
    </source>
</evidence>
<dbReference type="InterPro" id="IPR036890">
    <property type="entry name" value="HATPase_C_sf"/>
</dbReference>
<dbReference type="Gene3D" id="3.30.565.10">
    <property type="entry name" value="Histidine kinase-like ATPase, C-terminal domain"/>
    <property type="match status" value="1"/>
</dbReference>
<evidence type="ECO:0000256" key="1">
    <source>
        <dbReference type="ARBA" id="ARBA00000085"/>
    </source>
</evidence>
<dbReference type="PROSITE" id="PS50113">
    <property type="entry name" value="PAC"/>
    <property type="match status" value="1"/>
</dbReference>
<gene>
    <name evidence="13" type="ORF">FHP08_01490</name>
</gene>
<dbReference type="PANTHER" id="PTHR43065">
    <property type="entry name" value="SENSOR HISTIDINE KINASE"/>
    <property type="match status" value="1"/>
</dbReference>
<proteinExistence type="predicted"/>
<dbReference type="InterPro" id="IPR003661">
    <property type="entry name" value="HisK_dim/P_dom"/>
</dbReference>
<keyword evidence="4" id="KW-0808">Transferase</keyword>
<keyword evidence="7" id="KW-0067">ATP-binding</keyword>
<dbReference type="EC" id="2.7.13.3" evidence="2"/>
<dbReference type="RefSeq" id="WP_147702528.1">
    <property type="nucleotide sequence ID" value="NZ_VDUY01000001.1"/>
</dbReference>
<dbReference type="SUPFAM" id="SSF47384">
    <property type="entry name" value="Homodimeric domain of signal transducing histidine kinase"/>
    <property type="match status" value="1"/>
</dbReference>
<keyword evidence="6" id="KW-0418">Kinase</keyword>
<evidence type="ECO:0000256" key="2">
    <source>
        <dbReference type="ARBA" id="ARBA00012438"/>
    </source>
</evidence>
<dbReference type="PRINTS" id="PR00344">
    <property type="entry name" value="BCTRLSENSOR"/>
</dbReference>
<dbReference type="CDD" id="cd00082">
    <property type="entry name" value="HisKA"/>
    <property type="match status" value="1"/>
</dbReference>
<dbReference type="InterPro" id="IPR000700">
    <property type="entry name" value="PAS-assoc_C"/>
</dbReference>
<dbReference type="OrthoDB" id="1931120at2"/>
<dbReference type="Gene3D" id="1.10.287.130">
    <property type="match status" value="1"/>
</dbReference>
<accession>A0A5C8P5E3</accession>
<feature type="domain" description="PAS" evidence="11">
    <location>
        <begin position="286"/>
        <end position="342"/>
    </location>
</feature>
<evidence type="ECO:0000256" key="7">
    <source>
        <dbReference type="ARBA" id="ARBA00022840"/>
    </source>
</evidence>
<evidence type="ECO:0000259" key="12">
    <source>
        <dbReference type="PROSITE" id="PS50113"/>
    </source>
</evidence>
<dbReference type="SMART" id="SM00086">
    <property type="entry name" value="PAC"/>
    <property type="match status" value="1"/>
</dbReference>
<dbReference type="InterPro" id="IPR013767">
    <property type="entry name" value="PAS_fold"/>
</dbReference>
<dbReference type="CDD" id="cd00130">
    <property type="entry name" value="PAS"/>
    <property type="match status" value="1"/>
</dbReference>
<feature type="region of interest" description="Disordered" evidence="9">
    <location>
        <begin position="458"/>
        <end position="480"/>
    </location>
</feature>
<dbReference type="PANTHER" id="PTHR43065:SF10">
    <property type="entry name" value="PEROXIDE STRESS-ACTIVATED HISTIDINE KINASE MAK3"/>
    <property type="match status" value="1"/>
</dbReference>
<dbReference type="InterPro" id="IPR036097">
    <property type="entry name" value="HisK_dim/P_sf"/>
</dbReference>
<keyword evidence="8" id="KW-0902">Two-component regulatory system</keyword>
<protein>
    <recommendedName>
        <fullName evidence="2">histidine kinase</fullName>
        <ecNumber evidence="2">2.7.13.3</ecNumber>
    </recommendedName>
</protein>
<evidence type="ECO:0000256" key="6">
    <source>
        <dbReference type="ARBA" id="ARBA00022777"/>
    </source>
</evidence>
<evidence type="ECO:0000256" key="9">
    <source>
        <dbReference type="SAM" id="MobiDB-lite"/>
    </source>
</evidence>
<evidence type="ECO:0000259" key="11">
    <source>
        <dbReference type="PROSITE" id="PS50112"/>
    </source>
</evidence>
<dbReference type="InterPro" id="IPR005467">
    <property type="entry name" value="His_kinase_dom"/>
</dbReference>
<comment type="catalytic activity">
    <reaction evidence="1">
        <text>ATP + protein L-histidine = ADP + protein N-phospho-L-histidine.</text>
        <dbReference type="EC" id="2.7.13.3"/>
    </reaction>
</comment>
<dbReference type="InterPro" id="IPR004358">
    <property type="entry name" value="Sig_transdc_His_kin-like_C"/>
</dbReference>
<dbReference type="SMART" id="SM00387">
    <property type="entry name" value="HATPase_c"/>
    <property type="match status" value="1"/>
</dbReference>
<dbReference type="Pfam" id="PF02518">
    <property type="entry name" value="HATPase_c"/>
    <property type="match status" value="1"/>
</dbReference>
<reference evidence="13 14" key="1">
    <citation type="submission" date="2019-06" db="EMBL/GenBank/DDBJ databases">
        <title>Quisquiliibacterium sp. nov., isolated from a maize field.</title>
        <authorList>
            <person name="Lin S.-Y."/>
            <person name="Tsai C.-F."/>
            <person name="Young C.-C."/>
        </authorList>
    </citation>
    <scope>NUCLEOTIDE SEQUENCE [LARGE SCALE GENOMIC DNA]</scope>
    <source>
        <strain evidence="13 14">CC-CFT501</strain>
    </source>
</reference>
<evidence type="ECO:0000256" key="5">
    <source>
        <dbReference type="ARBA" id="ARBA00022741"/>
    </source>
</evidence>
<dbReference type="SUPFAM" id="SSF55874">
    <property type="entry name" value="ATPase domain of HSP90 chaperone/DNA topoisomerase II/histidine kinase"/>
    <property type="match status" value="1"/>
</dbReference>
<dbReference type="Pfam" id="PF00989">
    <property type="entry name" value="PAS"/>
    <property type="match status" value="1"/>
</dbReference>
<organism evidence="13 14">
    <name type="scientific">Zeimonas arvi</name>
    <dbReference type="NCBI Taxonomy" id="2498847"/>
    <lineage>
        <taxon>Bacteria</taxon>
        <taxon>Pseudomonadati</taxon>
        <taxon>Pseudomonadota</taxon>
        <taxon>Betaproteobacteria</taxon>
        <taxon>Burkholderiales</taxon>
        <taxon>Burkholderiaceae</taxon>
        <taxon>Zeimonas</taxon>
    </lineage>
</organism>
<dbReference type="SMART" id="SM00388">
    <property type="entry name" value="HisKA"/>
    <property type="match status" value="1"/>
</dbReference>
<dbReference type="InterPro" id="IPR003594">
    <property type="entry name" value="HATPase_dom"/>
</dbReference>
<dbReference type="InterPro" id="IPR035965">
    <property type="entry name" value="PAS-like_dom_sf"/>
</dbReference>
<keyword evidence="3" id="KW-0597">Phosphoprotein</keyword>
<feature type="domain" description="PAC" evidence="12">
    <location>
        <begin position="362"/>
        <end position="414"/>
    </location>
</feature>
<dbReference type="EMBL" id="VDUY01000001">
    <property type="protein sequence ID" value="TXL68387.1"/>
    <property type="molecule type" value="Genomic_DNA"/>
</dbReference>
<comment type="caution">
    <text evidence="13">The sequence shown here is derived from an EMBL/GenBank/DDBJ whole genome shotgun (WGS) entry which is preliminary data.</text>
</comment>
<dbReference type="Proteomes" id="UP000321548">
    <property type="component" value="Unassembled WGS sequence"/>
</dbReference>
<sequence length="670" mass="73357">MDRRTRILAALAALMVGAVLAAAVMLSIRYERSERQEAVLRATEDAVAAIRARMADTERRLGLLAAELQRSDAAQHFARMAHELLAEENALLRVEWRDDSGALLHGAGAPAPRPKLDSSLRGKLGFEAMLALRSAIEFDRPLYSRPYYVSFGDSSGFEVTELAVPVEGSANEALVAVYSMPLLIDGTLPASLLRSHQVYLTETDGTFVARSSVRLHGAGIYTASVPLELPGMSLQLRTNSAQGSPKLIPNLLTALLIAVTLGLLASGALLWRDSRLRARAERELRDQHAFRKAMEDSLFTGLRARDLDGRITYVNPAFCRMTGYTAEELVGRAPPMPYWLPDLVQDGRPRLDRMRGSDAMRLGYETEFVRRDGERFPVLIFEAPLIDERGRQTGWMGSILDVSEQRRVETLARVQQEKLQVNARMALLGEVASALSHELNQPLAAIASYATAGENLLAAGRPGESEDPAQPTRAGDGGSVGALRTALSRIRDQSERAGQVIRSVQAFMRRRHVDRAPIRFDALLASIEPLIQLQARRSACTLNWRADPDTIVLGDRTMLEQVMLNLTRNAIEAMEQSKADRRVLEVEARREPPGGGAVAVEVRDRGAGVAPEVAPQLFSAFVTTKPEGLGIGLSLCRSVIEAHGGRLRYLPREGGGAVFRFELPAAEARS</sequence>
<dbReference type="PROSITE" id="PS50109">
    <property type="entry name" value="HIS_KIN"/>
    <property type="match status" value="1"/>
</dbReference>
<dbReference type="NCBIfam" id="TIGR00229">
    <property type="entry name" value="sensory_box"/>
    <property type="match status" value="1"/>
</dbReference>
<evidence type="ECO:0000256" key="8">
    <source>
        <dbReference type="ARBA" id="ARBA00023012"/>
    </source>
</evidence>
<evidence type="ECO:0000313" key="13">
    <source>
        <dbReference type="EMBL" id="TXL68387.1"/>
    </source>
</evidence>
<evidence type="ECO:0000313" key="14">
    <source>
        <dbReference type="Proteomes" id="UP000321548"/>
    </source>
</evidence>
<name>A0A5C8P5E3_9BURK</name>
<dbReference type="GO" id="GO:0000155">
    <property type="term" value="F:phosphorelay sensor kinase activity"/>
    <property type="evidence" value="ECO:0007669"/>
    <property type="project" value="InterPro"/>
</dbReference>
<dbReference type="InterPro" id="IPR000014">
    <property type="entry name" value="PAS"/>
</dbReference>
<keyword evidence="5" id="KW-0547">Nucleotide-binding</keyword>
<dbReference type="InterPro" id="IPR001610">
    <property type="entry name" value="PAC"/>
</dbReference>
<keyword evidence="14" id="KW-1185">Reference proteome</keyword>
<dbReference type="SMART" id="SM00091">
    <property type="entry name" value="PAS"/>
    <property type="match status" value="1"/>
</dbReference>
<dbReference type="SUPFAM" id="SSF55785">
    <property type="entry name" value="PYP-like sensor domain (PAS domain)"/>
    <property type="match status" value="1"/>
</dbReference>
<evidence type="ECO:0000259" key="10">
    <source>
        <dbReference type="PROSITE" id="PS50109"/>
    </source>
</evidence>
<feature type="domain" description="Histidine kinase" evidence="10">
    <location>
        <begin position="434"/>
        <end position="667"/>
    </location>
</feature>
<dbReference type="GO" id="GO:0006355">
    <property type="term" value="P:regulation of DNA-templated transcription"/>
    <property type="evidence" value="ECO:0007669"/>
    <property type="project" value="InterPro"/>
</dbReference>
<dbReference type="AlphaFoldDB" id="A0A5C8P5E3"/>
<dbReference type="PROSITE" id="PS50112">
    <property type="entry name" value="PAS"/>
    <property type="match status" value="1"/>
</dbReference>
<dbReference type="GO" id="GO:0005524">
    <property type="term" value="F:ATP binding"/>
    <property type="evidence" value="ECO:0007669"/>
    <property type="project" value="UniProtKB-KW"/>
</dbReference>
<dbReference type="Gene3D" id="3.30.450.20">
    <property type="entry name" value="PAS domain"/>
    <property type="match status" value="1"/>
</dbReference>